<dbReference type="InterPro" id="IPR014951">
    <property type="entry name" value="DUF1822"/>
</dbReference>
<accession>A0A926VCX0</accession>
<keyword evidence="2" id="KW-1185">Reference proteome</keyword>
<organism evidence="1 2">
    <name type="scientific">Aerosakkonema funiforme FACHB-1375</name>
    <dbReference type="NCBI Taxonomy" id="2949571"/>
    <lineage>
        <taxon>Bacteria</taxon>
        <taxon>Bacillati</taxon>
        <taxon>Cyanobacteriota</taxon>
        <taxon>Cyanophyceae</taxon>
        <taxon>Oscillatoriophycideae</taxon>
        <taxon>Aerosakkonematales</taxon>
        <taxon>Aerosakkonemataceae</taxon>
        <taxon>Aerosakkonema</taxon>
    </lineage>
</organism>
<protein>
    <submittedName>
        <fullName evidence="1">DUF1822 family protein</fullName>
    </submittedName>
</protein>
<proteinExistence type="predicted"/>
<gene>
    <name evidence="1" type="ORF">H6G03_05605</name>
</gene>
<reference evidence="1" key="1">
    <citation type="journal article" date="2015" name="ISME J.">
        <title>Draft Genome Sequence of Streptomyces incarnatus NRRL8089, which Produces the Nucleoside Antibiotic Sinefungin.</title>
        <authorList>
            <person name="Oshima K."/>
            <person name="Hattori M."/>
            <person name="Shimizu H."/>
            <person name="Fukuda K."/>
            <person name="Nemoto M."/>
            <person name="Inagaki K."/>
            <person name="Tamura T."/>
        </authorList>
    </citation>
    <scope>NUCLEOTIDE SEQUENCE</scope>
    <source>
        <strain evidence="1">FACHB-1375</strain>
    </source>
</reference>
<dbReference type="EMBL" id="JACJPW010000010">
    <property type="protein sequence ID" value="MBD2180582.1"/>
    <property type="molecule type" value="Genomic_DNA"/>
</dbReference>
<comment type="caution">
    <text evidence="1">The sequence shown here is derived from an EMBL/GenBank/DDBJ whole genome shotgun (WGS) entry which is preliminary data.</text>
</comment>
<sequence>MTFVFDDLVEIYPDQLWLEFSLEDQKKAWQQTEEQGYSNQSARWNAFLNQLCLNTFMTWLKTNSDLKSSPQIWPQMAELPTFWEVVNGTSILLNETRLLLVPSDKSNLKEFSIPQEWVDIPDWVADYYLAVQLQLEERWMRVWGYVTSEQICNDGNYDKQDRTYTLDREDLIEDLNVLSVKQELFSRKKVKISPLPTLPPNQTEALLAQLSQSSPYSPRLNIPFEQWGALLANEKNRQQLYRQRLGVTQKHSTVNLGDWLQNIFQSSWQSVDALLTSDSGNLTFSFRQAKTAAREREVSVEGVKLIDLGLALGNRTVALLVGLIPEEKEKVGIRVQVHPTYQETYLPPNLKLTLLSQTGATLQEIQSRTQDNYIQLKRFKCPVGKSFSIEVSFNDVSIREKFAIETLAE</sequence>
<evidence type="ECO:0000313" key="2">
    <source>
        <dbReference type="Proteomes" id="UP000641646"/>
    </source>
</evidence>
<name>A0A926VCX0_9CYAN</name>
<dbReference type="RefSeq" id="WP_190462933.1">
    <property type="nucleotide sequence ID" value="NZ_JACJPW010000010.1"/>
</dbReference>
<dbReference type="Proteomes" id="UP000641646">
    <property type="component" value="Unassembled WGS sequence"/>
</dbReference>
<dbReference type="AlphaFoldDB" id="A0A926VCX0"/>
<dbReference type="Pfam" id="PF08852">
    <property type="entry name" value="DUF1822"/>
    <property type="match status" value="1"/>
</dbReference>
<evidence type="ECO:0000313" key="1">
    <source>
        <dbReference type="EMBL" id="MBD2180582.1"/>
    </source>
</evidence>
<reference evidence="1" key="2">
    <citation type="submission" date="2020-08" db="EMBL/GenBank/DDBJ databases">
        <authorList>
            <person name="Chen M."/>
            <person name="Teng W."/>
            <person name="Zhao L."/>
            <person name="Hu C."/>
            <person name="Zhou Y."/>
            <person name="Han B."/>
            <person name="Song L."/>
            <person name="Shu W."/>
        </authorList>
    </citation>
    <scope>NUCLEOTIDE SEQUENCE</scope>
    <source>
        <strain evidence="1">FACHB-1375</strain>
    </source>
</reference>